<protein>
    <submittedName>
        <fullName evidence="2">Uncharacterized protein</fullName>
    </submittedName>
</protein>
<comment type="caution">
    <text evidence="2">The sequence shown here is derived from an EMBL/GenBank/DDBJ whole genome shotgun (WGS) entry which is preliminary data.</text>
</comment>
<evidence type="ECO:0000313" key="3">
    <source>
        <dbReference type="Proteomes" id="UP000305451"/>
    </source>
</evidence>
<feature type="coiled-coil region" evidence="1">
    <location>
        <begin position="33"/>
        <end position="60"/>
    </location>
</feature>
<evidence type="ECO:0000313" key="2">
    <source>
        <dbReference type="EMBL" id="TGY92136.1"/>
    </source>
</evidence>
<name>A0A4S2H8M7_9PROT</name>
<keyword evidence="3" id="KW-1185">Reference proteome</keyword>
<dbReference type="RefSeq" id="WP_135945269.1">
    <property type="nucleotide sequence ID" value="NZ_BMEI01000003.1"/>
</dbReference>
<proteinExistence type="predicted"/>
<reference evidence="2 3" key="1">
    <citation type="journal article" date="2013" name="Int. J. Syst. Evol. Microbiol.">
        <title>Marinicauda pacifica gen. nov., sp. nov., a prosthecate alphaproteobacterium of the family Hyphomonadaceae isolated from deep seawater.</title>
        <authorList>
            <person name="Zhang X.Y."/>
            <person name="Li G.W."/>
            <person name="Wang C.S."/>
            <person name="Zhang Y.J."/>
            <person name="Xu X.W."/>
            <person name="Li H."/>
            <person name="Liu A."/>
            <person name="Liu C."/>
            <person name="Xie B.B."/>
            <person name="Qin Q.L."/>
            <person name="Xu Z."/>
            <person name="Chen X.L."/>
            <person name="Zhou B.C."/>
            <person name="Zhang Y.Z."/>
        </authorList>
    </citation>
    <scope>NUCLEOTIDE SEQUENCE [LARGE SCALE GENOMIC DNA]</scope>
    <source>
        <strain evidence="2 3">P-1 km-3</strain>
    </source>
</reference>
<accession>A0A4S2H8M7</accession>
<keyword evidence="1" id="KW-0175">Coiled coil</keyword>
<organism evidence="2 3">
    <name type="scientific">Marinicauda pacifica</name>
    <dbReference type="NCBI Taxonomy" id="1133559"/>
    <lineage>
        <taxon>Bacteria</taxon>
        <taxon>Pseudomonadati</taxon>
        <taxon>Pseudomonadota</taxon>
        <taxon>Alphaproteobacteria</taxon>
        <taxon>Maricaulales</taxon>
        <taxon>Maricaulaceae</taxon>
        <taxon>Marinicauda</taxon>
    </lineage>
</organism>
<sequence length="452" mass="47545">MAFGSTFKRVLYSGAGAAALSLVSAGAGVAQDVDALEARIAELEAMIGALRDDLAEVRETSEQTGDRVIELERRETAPVATTAAASPDANGFMAGNTRVGYGGFIDLDAHATDLNDGQIAPTSIARDFYIPGAIPVGAGNAGDAFTDFTAQGSRFFFTTETPTDFGPVTSRLEFDFLGSPGGDERVSNSYNPRMRVAWAQVGNWRIGQDWSTFQNTSAIPESASFLVASDGMIFVRQAQIRYTAGNFQFSVENPDTTVTPFGGGGRIDAGQGAMPDLVARYNHAGDWGNLSLSALARDLAVDGPGVEANTFGWGLAAQGRIELGEGSDLRFSLAGGEGMGRYIGLNAVNGAVVTASNELEAIPSYGGLVAWRQSLGEGRRVSLGYSHLEADNDVTLTGLSATRRVYSAFGAYLVTLAPGITVGAEVLFGERELESGESGSLSRFTFSTKYSF</sequence>
<dbReference type="SUPFAM" id="SSF56935">
    <property type="entry name" value="Porins"/>
    <property type="match status" value="1"/>
</dbReference>
<gene>
    <name evidence="2" type="ORF">E5162_10755</name>
</gene>
<dbReference type="EMBL" id="SRXV01000003">
    <property type="protein sequence ID" value="TGY92136.1"/>
    <property type="molecule type" value="Genomic_DNA"/>
</dbReference>
<dbReference type="AlphaFoldDB" id="A0A4S2H8M7"/>
<dbReference type="Pfam" id="PF19577">
    <property type="entry name" value="DcaP"/>
    <property type="match status" value="1"/>
</dbReference>
<evidence type="ECO:0000256" key="1">
    <source>
        <dbReference type="SAM" id="Coils"/>
    </source>
</evidence>
<dbReference type="InterPro" id="IPR045748">
    <property type="entry name" value="DcaP"/>
</dbReference>
<dbReference type="Proteomes" id="UP000305451">
    <property type="component" value="Unassembled WGS sequence"/>
</dbReference>
<dbReference type="OrthoDB" id="9763822at2"/>